<name>A0AAF0GIE3_9CAUD</name>
<dbReference type="Proteomes" id="UP001243276">
    <property type="component" value="Segment"/>
</dbReference>
<evidence type="ECO:0000256" key="1">
    <source>
        <dbReference type="SAM" id="MobiDB-lite"/>
    </source>
</evidence>
<keyword evidence="3" id="KW-1185">Reference proteome</keyword>
<gene>
    <name evidence="2" type="primary">4</name>
</gene>
<organism evidence="2 3">
    <name type="scientific">Gordonia phage Commandaria</name>
    <dbReference type="NCBI Taxonomy" id="3038364"/>
    <lineage>
        <taxon>Viruses</taxon>
        <taxon>Duplodnaviria</taxon>
        <taxon>Heunggongvirae</taxon>
        <taxon>Uroviricota</taxon>
        <taxon>Caudoviricetes</taxon>
        <taxon>Zierdtviridae</taxon>
        <taxon>Emilbogenvirinae</taxon>
        <taxon>Commandariavirus</taxon>
        <taxon>Commandariavirus commandaria</taxon>
    </lineage>
</organism>
<dbReference type="KEGG" id="vg:80560557"/>
<evidence type="ECO:0000313" key="3">
    <source>
        <dbReference type="Proteomes" id="UP001243276"/>
    </source>
</evidence>
<protein>
    <submittedName>
        <fullName evidence="2">Uncharacterized protein</fullName>
    </submittedName>
</protein>
<accession>A0AAF0GIE3</accession>
<evidence type="ECO:0000313" key="2">
    <source>
        <dbReference type="EMBL" id="WGH20787.1"/>
    </source>
</evidence>
<reference evidence="2" key="1">
    <citation type="submission" date="2023-03" db="EMBL/GenBank/DDBJ databases">
        <authorList>
            <person name="Adamson A.J."/>
            <person name="Baker B.A."/>
            <person name="Galadyk N."/>
            <person name="Joshi D.H."/>
            <person name="Kistler H.E."/>
            <person name="Roberts S.M."/>
            <person name="Saint K.A."/>
            <person name="Sunnen C.N."/>
            <person name="Garlena R.A."/>
            <person name="Russell D.A."/>
            <person name="Pope W.H."/>
            <person name="Jacobs-Sera D."/>
            <person name="Hatfull G.F."/>
        </authorList>
    </citation>
    <scope>NUCLEOTIDE SEQUENCE</scope>
</reference>
<dbReference type="RefSeq" id="YP_010842794.1">
    <property type="nucleotide sequence ID" value="NC_079146.1"/>
</dbReference>
<feature type="region of interest" description="Disordered" evidence="1">
    <location>
        <begin position="182"/>
        <end position="219"/>
    </location>
</feature>
<sequence length="219" mass="25001">MTPTPPTPEPDEPGTGMHELLDRYLFGENPTPEARARGLRNRSYAEGQLEELRKRSRIRELPTYLDAVHDRLKVAPLPVNPVFMPDWIEPLGFTADPVSDPPPSVFPRPLKPIQISYPRQTGKTTLQEIVDTAVHRANGEISAEKIREHLAPALRDFFDAIKRSSIQINEVMRQVVEENPDLFSDKPVHPKDVRDERGIKKPSTTPPMWAQTPNKRRRK</sequence>
<feature type="compositionally biased region" description="Basic and acidic residues" evidence="1">
    <location>
        <begin position="183"/>
        <end position="199"/>
    </location>
</feature>
<dbReference type="GeneID" id="80560557"/>
<proteinExistence type="predicted"/>
<dbReference type="EMBL" id="OQ709208">
    <property type="protein sequence ID" value="WGH20787.1"/>
    <property type="molecule type" value="Genomic_DNA"/>
</dbReference>